<proteinExistence type="predicted"/>
<accession>A0ACC3YQI2</accession>
<reference evidence="1 2" key="1">
    <citation type="journal article" date="2020" name="Phytopathology">
        <title>Genome Sequence Resources of Colletotrichum truncatum, C. plurivorum, C. musicola, and C. sojae: Four Species Pathogenic to Soybean (Glycine max).</title>
        <authorList>
            <person name="Rogerio F."/>
            <person name="Boufleur T.R."/>
            <person name="Ciampi-Guillardi M."/>
            <person name="Sukno S.A."/>
            <person name="Thon M.R."/>
            <person name="Massola Junior N.S."/>
            <person name="Baroncelli R."/>
        </authorList>
    </citation>
    <scope>NUCLEOTIDE SEQUENCE [LARGE SCALE GENOMIC DNA]</scope>
    <source>
        <strain evidence="1 2">CMES1059</strain>
    </source>
</reference>
<gene>
    <name evidence="1" type="ORF">CTRU02_210954</name>
</gene>
<protein>
    <submittedName>
        <fullName evidence="1">Hemerythrin hhe cation binding domain-containing protein</fullName>
    </submittedName>
</protein>
<keyword evidence="2" id="KW-1185">Reference proteome</keyword>
<evidence type="ECO:0000313" key="2">
    <source>
        <dbReference type="Proteomes" id="UP000805649"/>
    </source>
</evidence>
<evidence type="ECO:0000313" key="1">
    <source>
        <dbReference type="EMBL" id="KAL0934155.1"/>
    </source>
</evidence>
<dbReference type="Proteomes" id="UP000805649">
    <property type="component" value="Unassembled WGS sequence"/>
</dbReference>
<dbReference type="EMBL" id="VUJX02000007">
    <property type="protein sequence ID" value="KAL0934155.1"/>
    <property type="molecule type" value="Genomic_DNA"/>
</dbReference>
<sequence>MAPVYADHPFALLTTPISKLPKDVKVCLLRPDVFHQMASEMAIVHNYLLRGLNAIYLQAPHIKPQDEFSFANHAFQWYRFLDAHHRGEERLFFPSVDKLTGTTGYMDINIEQHKAFHDGLEAFAEYIKAIIARKEAYDGKKVVSLIDAFGKELALHLEEEIPTILGLEKFGLEKIGPVEKVLRQEGQEVMGELGFFDGLPWALTTIDTEYEGGIWANIPPDPVGKLIVNVVRYVTWWAHRDWWKFGACDGNGKMQPLYALRGDDKK</sequence>
<comment type="caution">
    <text evidence="1">The sequence shown here is derived from an EMBL/GenBank/DDBJ whole genome shotgun (WGS) entry which is preliminary data.</text>
</comment>
<organism evidence="1 2">
    <name type="scientific">Colletotrichum truncatum</name>
    <name type="common">Anthracnose fungus</name>
    <name type="synonym">Colletotrichum capsici</name>
    <dbReference type="NCBI Taxonomy" id="5467"/>
    <lineage>
        <taxon>Eukaryota</taxon>
        <taxon>Fungi</taxon>
        <taxon>Dikarya</taxon>
        <taxon>Ascomycota</taxon>
        <taxon>Pezizomycotina</taxon>
        <taxon>Sordariomycetes</taxon>
        <taxon>Hypocreomycetidae</taxon>
        <taxon>Glomerellales</taxon>
        <taxon>Glomerellaceae</taxon>
        <taxon>Colletotrichum</taxon>
        <taxon>Colletotrichum truncatum species complex</taxon>
    </lineage>
</organism>
<name>A0ACC3YQI2_COLTU</name>